<dbReference type="InterPro" id="IPR007365">
    <property type="entry name" value="TFR-like_dimer_dom"/>
</dbReference>
<dbReference type="SUPFAM" id="SSF47672">
    <property type="entry name" value="Transferrin receptor-like dimerisation domain"/>
    <property type="match status" value="1"/>
</dbReference>
<accession>A0A0A9DQM4</accession>
<dbReference type="GO" id="GO:0006508">
    <property type="term" value="P:proteolysis"/>
    <property type="evidence" value="ECO:0007669"/>
    <property type="project" value="UniProtKB-KW"/>
</dbReference>
<dbReference type="InterPro" id="IPR036757">
    <property type="entry name" value="TFR-like_dimer_dom_sf"/>
</dbReference>
<dbReference type="Pfam" id="PF04253">
    <property type="entry name" value="TFR_dimer"/>
    <property type="match status" value="1"/>
</dbReference>
<keyword evidence="7" id="KW-0482">Metalloprotease</keyword>
<evidence type="ECO:0000256" key="7">
    <source>
        <dbReference type="ARBA" id="ARBA00023049"/>
    </source>
</evidence>
<evidence type="ECO:0000256" key="2">
    <source>
        <dbReference type="ARBA" id="ARBA00005634"/>
    </source>
</evidence>
<dbReference type="GO" id="GO:0004180">
    <property type="term" value="F:carboxypeptidase activity"/>
    <property type="evidence" value="ECO:0007669"/>
    <property type="project" value="TreeGrafter"/>
</dbReference>
<evidence type="ECO:0000313" key="10">
    <source>
        <dbReference type="EMBL" id="JAD86047.1"/>
    </source>
</evidence>
<comment type="cofactor">
    <cofactor evidence="1">
        <name>Zn(2+)</name>
        <dbReference type="ChEBI" id="CHEBI:29105"/>
    </cofactor>
</comment>
<dbReference type="Gene3D" id="3.40.630.10">
    <property type="entry name" value="Zn peptidases"/>
    <property type="match status" value="1"/>
</dbReference>
<dbReference type="AlphaFoldDB" id="A0A0A9DQM4"/>
<dbReference type="InterPro" id="IPR039373">
    <property type="entry name" value="Peptidase_M28B"/>
</dbReference>
<evidence type="ECO:0000256" key="3">
    <source>
        <dbReference type="ARBA" id="ARBA00022670"/>
    </source>
</evidence>
<evidence type="ECO:0000256" key="6">
    <source>
        <dbReference type="ARBA" id="ARBA00022833"/>
    </source>
</evidence>
<organism evidence="10">
    <name type="scientific">Arundo donax</name>
    <name type="common">Giant reed</name>
    <name type="synonym">Donax arundinaceus</name>
    <dbReference type="NCBI Taxonomy" id="35708"/>
    <lineage>
        <taxon>Eukaryota</taxon>
        <taxon>Viridiplantae</taxon>
        <taxon>Streptophyta</taxon>
        <taxon>Embryophyta</taxon>
        <taxon>Tracheophyta</taxon>
        <taxon>Spermatophyta</taxon>
        <taxon>Magnoliopsida</taxon>
        <taxon>Liliopsida</taxon>
        <taxon>Poales</taxon>
        <taxon>Poaceae</taxon>
        <taxon>PACMAD clade</taxon>
        <taxon>Arundinoideae</taxon>
        <taxon>Arundineae</taxon>
        <taxon>Arundo</taxon>
    </lineage>
</organism>
<keyword evidence="3" id="KW-0645">Protease</keyword>
<keyword evidence="4" id="KW-0479">Metal-binding</keyword>
<sequence>MGKMVHDTWNEMNGGINIERLARVDSDFSPFLHHAGIPSVDLYYGKEFPGYHTALDSYDWMAKHGDPLFLRHLAITEIWGLLALRLADDPVLPFDYEAYASQLQEHTNTFAVMLNNRQAVNLMNGFINNLSGAAMEVLKEAKQLDLYDEHSMMRRRLLNDRLLLTERSFLQADGLRGRGWFKHLLYSPPEDYDSKLSFFPGIADAISRLGNLSAEERQVAVQHEVWKVSRAIQRAAGVLRGEFSQQNAPSNFSFSVAP</sequence>
<protein>
    <recommendedName>
        <fullName evidence="9">Transferrin receptor-like dimerisation domain-containing protein</fullName>
    </recommendedName>
</protein>
<evidence type="ECO:0000256" key="5">
    <source>
        <dbReference type="ARBA" id="ARBA00022801"/>
    </source>
</evidence>
<evidence type="ECO:0000259" key="9">
    <source>
        <dbReference type="Pfam" id="PF04253"/>
    </source>
</evidence>
<dbReference type="EMBL" id="GBRH01211848">
    <property type="protein sequence ID" value="JAD86047.1"/>
    <property type="molecule type" value="Transcribed_RNA"/>
</dbReference>
<keyword evidence="6" id="KW-0862">Zinc</keyword>
<keyword evidence="8" id="KW-0325">Glycoprotein</keyword>
<keyword evidence="5" id="KW-0378">Hydrolase</keyword>
<comment type="similarity">
    <text evidence="2">Belongs to the peptidase M28 family. M28B subfamily.</text>
</comment>
<dbReference type="Gene3D" id="1.20.930.40">
    <property type="entry name" value="Transferrin receptor-like, dimerisation domain"/>
    <property type="match status" value="1"/>
</dbReference>
<dbReference type="GO" id="GO:0046872">
    <property type="term" value="F:metal ion binding"/>
    <property type="evidence" value="ECO:0007669"/>
    <property type="project" value="UniProtKB-KW"/>
</dbReference>
<evidence type="ECO:0000256" key="1">
    <source>
        <dbReference type="ARBA" id="ARBA00001947"/>
    </source>
</evidence>
<dbReference type="PANTHER" id="PTHR10404">
    <property type="entry name" value="N-ACETYLATED-ALPHA-LINKED ACIDIC DIPEPTIDASE"/>
    <property type="match status" value="1"/>
</dbReference>
<dbReference type="GO" id="GO:0008237">
    <property type="term" value="F:metallopeptidase activity"/>
    <property type="evidence" value="ECO:0007669"/>
    <property type="project" value="UniProtKB-KW"/>
</dbReference>
<feature type="domain" description="Transferrin receptor-like dimerisation" evidence="9">
    <location>
        <begin position="127"/>
        <end position="239"/>
    </location>
</feature>
<dbReference type="FunFam" id="1.20.930.40:FF:000001">
    <property type="entry name" value="N-acetylated-alpha-linked acidic dipeptidase 2"/>
    <property type="match status" value="1"/>
</dbReference>
<evidence type="ECO:0000256" key="8">
    <source>
        <dbReference type="ARBA" id="ARBA00023180"/>
    </source>
</evidence>
<proteinExistence type="inferred from homology"/>
<reference evidence="10" key="1">
    <citation type="submission" date="2014-09" db="EMBL/GenBank/DDBJ databases">
        <authorList>
            <person name="Magalhaes I.L.F."/>
            <person name="Oliveira U."/>
            <person name="Santos F.R."/>
            <person name="Vidigal T.H.D.A."/>
            <person name="Brescovit A.D."/>
            <person name="Santos A.J."/>
        </authorList>
    </citation>
    <scope>NUCLEOTIDE SEQUENCE</scope>
    <source>
        <tissue evidence="10">Shoot tissue taken approximately 20 cm above the soil surface</tissue>
    </source>
</reference>
<dbReference type="PANTHER" id="PTHR10404:SF75">
    <property type="entry name" value="GLUTAMATE CARBOXYPEPTIDASE AMP1-RELATED"/>
    <property type="match status" value="1"/>
</dbReference>
<name>A0A0A9DQM4_ARUDO</name>
<reference evidence="10" key="2">
    <citation type="journal article" date="2015" name="Data Brief">
        <title>Shoot transcriptome of the giant reed, Arundo donax.</title>
        <authorList>
            <person name="Barrero R.A."/>
            <person name="Guerrero F.D."/>
            <person name="Moolhuijzen P."/>
            <person name="Goolsby J.A."/>
            <person name="Tidwell J."/>
            <person name="Bellgard S.E."/>
            <person name="Bellgard M.I."/>
        </authorList>
    </citation>
    <scope>NUCLEOTIDE SEQUENCE</scope>
    <source>
        <tissue evidence="10">Shoot tissue taken approximately 20 cm above the soil surface</tissue>
    </source>
</reference>
<dbReference type="SUPFAM" id="SSF53187">
    <property type="entry name" value="Zn-dependent exopeptidases"/>
    <property type="match status" value="1"/>
</dbReference>
<evidence type="ECO:0000256" key="4">
    <source>
        <dbReference type="ARBA" id="ARBA00022723"/>
    </source>
</evidence>